<dbReference type="PANTHER" id="PTHR10231">
    <property type="entry name" value="NUCLEOTIDE-SUGAR TRANSMEMBRANE TRANSPORTER"/>
    <property type="match status" value="1"/>
</dbReference>
<feature type="region of interest" description="Disordered" evidence="5">
    <location>
        <begin position="348"/>
        <end position="378"/>
    </location>
</feature>
<feature type="transmembrane region" description="Helical" evidence="6">
    <location>
        <begin position="182"/>
        <end position="205"/>
    </location>
</feature>
<dbReference type="SUPFAM" id="SSF103481">
    <property type="entry name" value="Multidrug resistance efflux transporter EmrE"/>
    <property type="match status" value="1"/>
</dbReference>
<evidence type="ECO:0000256" key="3">
    <source>
        <dbReference type="ARBA" id="ARBA00022989"/>
    </source>
</evidence>
<evidence type="ECO:0000313" key="7">
    <source>
        <dbReference type="EMBL" id="KAJ0401698.1"/>
    </source>
</evidence>
<dbReference type="AlphaFoldDB" id="A0AAD5M4G0"/>
<feature type="transmembrane region" description="Helical" evidence="6">
    <location>
        <begin position="290"/>
        <end position="310"/>
    </location>
</feature>
<feature type="transmembrane region" description="Helical" evidence="6">
    <location>
        <begin position="259"/>
        <end position="281"/>
    </location>
</feature>
<feature type="transmembrane region" description="Helical" evidence="6">
    <location>
        <begin position="121"/>
        <end position="140"/>
    </location>
</feature>
<keyword evidence="3 6" id="KW-1133">Transmembrane helix</keyword>
<dbReference type="Pfam" id="PF04142">
    <property type="entry name" value="Nuc_sug_transp"/>
    <property type="match status" value="1"/>
</dbReference>
<evidence type="ECO:0008006" key="9">
    <source>
        <dbReference type="Google" id="ProtNLM"/>
    </source>
</evidence>
<name>A0AAD5M4G0_PYTIN</name>
<evidence type="ECO:0000313" key="8">
    <source>
        <dbReference type="Proteomes" id="UP001209570"/>
    </source>
</evidence>
<dbReference type="InterPro" id="IPR007271">
    <property type="entry name" value="Nuc_sug_transpt"/>
</dbReference>
<feature type="compositionally biased region" description="Low complexity" evidence="5">
    <location>
        <begin position="366"/>
        <end position="378"/>
    </location>
</feature>
<feature type="compositionally biased region" description="Basic and acidic residues" evidence="5">
    <location>
        <begin position="354"/>
        <end position="365"/>
    </location>
</feature>
<dbReference type="EMBL" id="JAKCXM010000121">
    <property type="protein sequence ID" value="KAJ0401698.1"/>
    <property type="molecule type" value="Genomic_DNA"/>
</dbReference>
<feature type="transmembrane region" description="Helical" evidence="6">
    <location>
        <begin position="152"/>
        <end position="170"/>
    </location>
</feature>
<feature type="transmembrane region" description="Helical" evidence="6">
    <location>
        <begin position="226"/>
        <end position="247"/>
    </location>
</feature>
<evidence type="ECO:0000256" key="5">
    <source>
        <dbReference type="SAM" id="MobiDB-lite"/>
    </source>
</evidence>
<dbReference type="InterPro" id="IPR037185">
    <property type="entry name" value="EmrE-like"/>
</dbReference>
<sequence>MARAPLGLETREQRAVFVMYMALWVSYGLLNELAKRHDVHFNSTSAVVLQSFLKLGIASYMFLTTEAVEAQGAGASLPTRLGFLLAQMAEHRALLVKYLIPSGLYVLYDVLSYVNLRRFDASTYFLLLQFRMVITGLLHQFMFQKRLNRNQWISLVVTTVGCAIKTLGASGRSSSSATRHDAAPTLVAYALLMVQMLSSTFAGVYNEVLLKKQVKSALNLQNVFMYLDSILCTTAMLVLGLTGQSFAEVVQPANIAVLFSFYVLPMVLIMSFIGVVTSLFLKTLDSVRKAIASALELVFLPVLSALLFGVPITPALVVSVLFVSSGVYIYSLPVATATDSVLPTKSYAPVPQRETAETDDKDDARAAPSRRVAVAATD</sequence>
<keyword evidence="8" id="KW-1185">Reference proteome</keyword>
<proteinExistence type="predicted"/>
<reference evidence="7" key="1">
    <citation type="submission" date="2021-12" db="EMBL/GenBank/DDBJ databases">
        <title>Prjna785345.</title>
        <authorList>
            <person name="Rujirawat T."/>
            <person name="Krajaejun T."/>
        </authorList>
    </citation>
    <scope>NUCLEOTIDE SEQUENCE</scope>
    <source>
        <strain evidence="7">Pi057C3</strain>
    </source>
</reference>
<feature type="transmembrane region" description="Helical" evidence="6">
    <location>
        <begin position="95"/>
        <end position="115"/>
    </location>
</feature>
<keyword evidence="4 6" id="KW-0472">Membrane</keyword>
<gene>
    <name evidence="7" type="ORF">P43SY_006148</name>
</gene>
<dbReference type="Proteomes" id="UP001209570">
    <property type="component" value="Unassembled WGS sequence"/>
</dbReference>
<evidence type="ECO:0000256" key="4">
    <source>
        <dbReference type="ARBA" id="ARBA00023136"/>
    </source>
</evidence>
<protein>
    <recommendedName>
        <fullName evidence="9">Drug/Metabolite Transporter (DMT) Superfamily</fullName>
    </recommendedName>
</protein>
<accession>A0AAD5M4G0</accession>
<feature type="transmembrane region" description="Helical" evidence="6">
    <location>
        <begin position="15"/>
        <end position="34"/>
    </location>
</feature>
<comment type="caution">
    <text evidence="7">The sequence shown here is derived from an EMBL/GenBank/DDBJ whole genome shotgun (WGS) entry which is preliminary data.</text>
</comment>
<dbReference type="GO" id="GO:0015165">
    <property type="term" value="F:pyrimidine nucleotide-sugar transmembrane transporter activity"/>
    <property type="evidence" value="ECO:0007669"/>
    <property type="project" value="InterPro"/>
</dbReference>
<evidence type="ECO:0000256" key="1">
    <source>
        <dbReference type="ARBA" id="ARBA00004141"/>
    </source>
</evidence>
<evidence type="ECO:0000256" key="6">
    <source>
        <dbReference type="SAM" id="Phobius"/>
    </source>
</evidence>
<dbReference type="GO" id="GO:0000139">
    <property type="term" value="C:Golgi membrane"/>
    <property type="evidence" value="ECO:0007669"/>
    <property type="project" value="InterPro"/>
</dbReference>
<comment type="subcellular location">
    <subcellularLocation>
        <location evidence="1">Membrane</location>
        <topology evidence="1">Multi-pass membrane protein</topology>
    </subcellularLocation>
</comment>
<evidence type="ECO:0000256" key="2">
    <source>
        <dbReference type="ARBA" id="ARBA00022692"/>
    </source>
</evidence>
<organism evidence="7 8">
    <name type="scientific">Pythium insidiosum</name>
    <name type="common">Pythiosis disease agent</name>
    <dbReference type="NCBI Taxonomy" id="114742"/>
    <lineage>
        <taxon>Eukaryota</taxon>
        <taxon>Sar</taxon>
        <taxon>Stramenopiles</taxon>
        <taxon>Oomycota</taxon>
        <taxon>Peronosporomycetes</taxon>
        <taxon>Pythiales</taxon>
        <taxon>Pythiaceae</taxon>
        <taxon>Pythium</taxon>
    </lineage>
</organism>
<keyword evidence="2 6" id="KW-0812">Transmembrane</keyword>
<feature type="transmembrane region" description="Helical" evidence="6">
    <location>
        <begin position="316"/>
        <end position="335"/>
    </location>
</feature>